<reference evidence="5 6" key="1">
    <citation type="submission" date="2012-03" db="EMBL/GenBank/DDBJ databases">
        <title>Whole Genome Assembly of Papio anubis.</title>
        <authorList>
            <person name="Liu Y.L."/>
            <person name="Abraham K.A."/>
            <person name="Akbar H.A."/>
            <person name="Ali S.A."/>
            <person name="Anosike U.A."/>
            <person name="Aqrawi P.A."/>
            <person name="Arias F.A."/>
            <person name="Attaway T.A."/>
            <person name="Awwad R.A."/>
            <person name="Babu C.B."/>
            <person name="Bandaranaike D.B."/>
            <person name="Battles P.B."/>
            <person name="Bell A.B."/>
            <person name="Beltran B.B."/>
            <person name="Berhane-Mersha D.B."/>
            <person name="Bess C.B."/>
            <person name="Bickham C.B."/>
            <person name="Bolden T.B."/>
            <person name="Carter K.C."/>
            <person name="Chau D.C."/>
            <person name="Chavez A.C."/>
            <person name="Clerc-Blankenburg K.C."/>
            <person name="Coyle M.C."/>
            <person name="Dao M.D."/>
            <person name="Davila M.L.D."/>
            <person name="Davy-Carroll L.D."/>
            <person name="Denson S.D."/>
            <person name="Dinh H.D."/>
            <person name="Fernandez S.F."/>
            <person name="Fernando P.F."/>
            <person name="Forbes L.F."/>
            <person name="Francis C.F."/>
            <person name="Francisco L.F."/>
            <person name="Fu Q.F."/>
            <person name="Garcia-Iii R.G."/>
            <person name="Garrett T.G."/>
            <person name="Gross S.G."/>
            <person name="Gubbala S.G."/>
            <person name="Hirani K.H."/>
            <person name="Hogues M.H."/>
            <person name="Hollins B.H."/>
            <person name="Jackson L.J."/>
            <person name="Javaid M.J."/>
            <person name="Jhangiani S.J."/>
            <person name="Johnson A.J."/>
            <person name="Johnson B.J."/>
            <person name="Jones J.J."/>
            <person name="Joshi V.J."/>
            <person name="Kalu J.K."/>
            <person name="Khan N.K."/>
            <person name="Korchina V.K."/>
            <person name="Kovar C.K."/>
            <person name="Lago L.L."/>
            <person name="Lara F.L."/>
            <person name="Le T.-K.L."/>
            <person name="Lee S.L."/>
            <person name="Legall-Iii F.L."/>
            <person name="Lemon S.L."/>
            <person name="Liu J.L."/>
            <person name="Liu Y.-S.L."/>
            <person name="Liyanage D.L."/>
            <person name="Lopez J.L."/>
            <person name="Lorensuhewa L.L."/>
            <person name="Mata R.M."/>
            <person name="Mathew T.M."/>
            <person name="Mercado C.M."/>
            <person name="Mercado I.M."/>
            <person name="Morales K.M."/>
            <person name="Morgan M.M."/>
            <person name="Munidasa M.M."/>
            <person name="Ngo D.N."/>
            <person name="Nguyen L.N."/>
            <person name="Nguyen T.N."/>
            <person name="Nguyen N.N."/>
            <person name="Obregon M.O."/>
            <person name="Okwuonu G.O."/>
            <person name="Ongeri F.O."/>
            <person name="Onwere C.O."/>
            <person name="Osifeso I.O."/>
            <person name="Parra A.P."/>
            <person name="Patil S.P."/>
            <person name="Perez A.P."/>
            <person name="Perez Y.P."/>
            <person name="Pham C.P."/>
            <person name="Pu L.-L.P."/>
            <person name="Puazo M.P."/>
            <person name="Quiroz J.Q."/>
            <person name="Rouhana J.R."/>
            <person name="Ruiz M.R."/>
            <person name="Ruiz S.-J.R."/>
            <person name="Saada N.S."/>
            <person name="Santibanez J.S."/>
            <person name="Scheel M.S."/>
            <person name="Schneider B.S."/>
            <person name="Simmons D.S."/>
            <person name="Sisson I.S."/>
            <person name="Tang L.-Y.T."/>
            <person name="Thornton R.T."/>
            <person name="Tisius J.T."/>
            <person name="Toledanes G.T."/>
            <person name="Trejos Z.T."/>
            <person name="Usmani K.U."/>
            <person name="Varghese R.V."/>
            <person name="Vattathil S.V."/>
            <person name="Vee V.V."/>
            <person name="Walker D.W."/>
            <person name="Weissenberger G.W."/>
            <person name="White C.W."/>
            <person name="Williams A.W."/>
            <person name="Woodworth J.W."/>
            <person name="Wright R.W."/>
            <person name="Zhu Y.Z."/>
            <person name="Han Y.H."/>
            <person name="Newsham I.N."/>
            <person name="Nazareth L.N."/>
            <person name="Worley K.W."/>
            <person name="Muzny D.M."/>
            <person name="Rogers J.R."/>
            <person name="Gibbs R.G."/>
        </authorList>
    </citation>
    <scope>NUCLEOTIDE SEQUENCE [LARGE SCALE GENOMIC DNA]</scope>
</reference>
<evidence type="ECO:0000259" key="3">
    <source>
        <dbReference type="PROSITE" id="PS00960"/>
    </source>
</evidence>
<dbReference type="Ensembl" id="ENSPANT00000040576.2">
    <property type="protein sequence ID" value="ENSPANP00000044912.2"/>
    <property type="gene ID" value="ENSPANG00000030381.2"/>
</dbReference>
<dbReference type="SUPFAM" id="SSF160696">
    <property type="entry name" value="BTG domain-like"/>
    <property type="match status" value="1"/>
</dbReference>
<dbReference type="Pfam" id="PF07742">
    <property type="entry name" value="BTG"/>
    <property type="match status" value="1"/>
</dbReference>
<feature type="compositionally biased region" description="Low complexity" evidence="2">
    <location>
        <begin position="135"/>
        <end position="146"/>
    </location>
</feature>
<accession>A0A2I3NAL9</accession>
<dbReference type="PROSITE" id="PS01203">
    <property type="entry name" value="BTG_2"/>
    <property type="match status" value="1"/>
</dbReference>
<evidence type="ECO:0000256" key="2">
    <source>
        <dbReference type="SAM" id="MobiDB-lite"/>
    </source>
</evidence>
<dbReference type="PANTHER" id="PTHR22978">
    <property type="entry name" value="B-CELL TRANSLOCATION GENE"/>
    <property type="match status" value="1"/>
</dbReference>
<sequence>MRDEIATTVFFVTRLVKKHDKLSKQQIEDFAEKLMTILFETYRSHWHSDCPSKGQAFRCIRINNNQNKDPILERACVESNVDFSHLGLPKEMTIWVDPFEVCCRYGEKNHPFTVASFKGRWEEWELYQQISHAVSRASSDDSSGPSCDEESCSKEPRVIPKVSNPKSVYQVENLKQPFQSWFQIPRKKNVVDGRVGLLGNTYHGSQKHPKCYRPSMHRVDRSAVICGMPVQRRCHQQNVPALQWLIAPGGRMPASQCLLPKALASSSFLVQLSGLYLNLAAVRRCFSPQGIVPIVYKAYCDGKK</sequence>
<dbReference type="GO" id="GO:0045930">
    <property type="term" value="P:negative regulation of mitotic cell cycle"/>
    <property type="evidence" value="ECO:0007669"/>
    <property type="project" value="Ensembl"/>
</dbReference>
<dbReference type="GO" id="GO:0160021">
    <property type="term" value="P:maternal-to-zygotic transition of gene expression"/>
    <property type="evidence" value="ECO:0007669"/>
    <property type="project" value="Ensembl"/>
</dbReference>
<comment type="similarity">
    <text evidence="1">Belongs to the BTG family.</text>
</comment>
<dbReference type="AlphaFoldDB" id="A0A2I3NAL9"/>
<dbReference type="GO" id="GO:0008285">
    <property type="term" value="P:negative regulation of cell population proliferation"/>
    <property type="evidence" value="ECO:0007669"/>
    <property type="project" value="UniProtKB-ARBA"/>
</dbReference>
<reference evidence="5" key="2">
    <citation type="submission" date="2025-08" db="UniProtKB">
        <authorList>
            <consortium name="Ensembl"/>
        </authorList>
    </citation>
    <scope>IDENTIFICATION</scope>
</reference>
<dbReference type="Proteomes" id="UP000028761">
    <property type="component" value="Chromosome 12"/>
</dbReference>
<feature type="domain" description="Anti-proliferative protein" evidence="3">
    <location>
        <begin position="42"/>
        <end position="62"/>
    </location>
</feature>
<proteinExistence type="inferred from homology"/>
<dbReference type="GO" id="GO:0005634">
    <property type="term" value="C:nucleus"/>
    <property type="evidence" value="ECO:0007669"/>
    <property type="project" value="TreeGrafter"/>
</dbReference>
<name>A0A2I3NAL9_PAPAN</name>
<keyword evidence="6" id="KW-1185">Reference proteome</keyword>
<feature type="region of interest" description="Disordered" evidence="2">
    <location>
        <begin position="135"/>
        <end position="156"/>
    </location>
</feature>
<gene>
    <name evidence="5" type="primary">BTG4</name>
</gene>
<evidence type="ECO:0000256" key="1">
    <source>
        <dbReference type="ARBA" id="ARBA00007989"/>
    </source>
</evidence>
<dbReference type="InterPro" id="IPR002087">
    <property type="entry name" value="Anti_prolifrtn"/>
</dbReference>
<dbReference type="InterPro" id="IPR036054">
    <property type="entry name" value="BTG-like_sf"/>
</dbReference>
<dbReference type="PROSITE" id="PS00960">
    <property type="entry name" value="BTG_1"/>
    <property type="match status" value="1"/>
</dbReference>
<dbReference type="PANTHER" id="PTHR22978:SF5">
    <property type="entry name" value="PROTEIN BTG4"/>
    <property type="match status" value="1"/>
</dbReference>
<dbReference type="GeneTree" id="ENSGT00950000182952"/>
<protein>
    <submittedName>
        <fullName evidence="5">BTG anti-proliferation factor 4</fullName>
    </submittedName>
</protein>
<evidence type="ECO:0000313" key="6">
    <source>
        <dbReference type="Proteomes" id="UP000028761"/>
    </source>
</evidence>
<dbReference type="Gene3D" id="3.90.640.90">
    <property type="entry name" value="Anti-proliferative protein, N-terminal domain"/>
    <property type="match status" value="1"/>
</dbReference>
<dbReference type="Bgee" id="ENSPANG00000030381">
    <property type="expression patterns" value="Expressed in visual cortex and 52 other cell types or tissues"/>
</dbReference>
<dbReference type="InterPro" id="IPR033332">
    <property type="entry name" value="BTG"/>
</dbReference>
<feature type="domain" description="Anti-proliferative protein" evidence="4">
    <location>
        <begin position="88"/>
        <end position="107"/>
    </location>
</feature>
<dbReference type="FunFam" id="3.90.640.90:FF:000002">
    <property type="entry name" value="BTG anti-proliferation factor 4"/>
    <property type="match status" value="1"/>
</dbReference>
<organism evidence="5 6">
    <name type="scientific">Papio anubis</name>
    <name type="common">Olive baboon</name>
    <dbReference type="NCBI Taxonomy" id="9555"/>
    <lineage>
        <taxon>Eukaryota</taxon>
        <taxon>Metazoa</taxon>
        <taxon>Chordata</taxon>
        <taxon>Craniata</taxon>
        <taxon>Vertebrata</taxon>
        <taxon>Euteleostomi</taxon>
        <taxon>Mammalia</taxon>
        <taxon>Eutheria</taxon>
        <taxon>Euarchontoglires</taxon>
        <taxon>Primates</taxon>
        <taxon>Haplorrhini</taxon>
        <taxon>Catarrhini</taxon>
        <taxon>Cercopithecidae</taxon>
        <taxon>Cercopithecinae</taxon>
        <taxon>Papio</taxon>
    </lineage>
</organism>
<dbReference type="GO" id="GO:0003730">
    <property type="term" value="F:mRNA 3'-UTR binding"/>
    <property type="evidence" value="ECO:0007669"/>
    <property type="project" value="Ensembl"/>
</dbReference>
<dbReference type="STRING" id="9555.ENSPANP00000044912"/>
<evidence type="ECO:0000259" key="4">
    <source>
        <dbReference type="PROSITE" id="PS01203"/>
    </source>
</evidence>
<dbReference type="SMART" id="SM00099">
    <property type="entry name" value="btg1"/>
    <property type="match status" value="1"/>
</dbReference>
<evidence type="ECO:0000313" key="5">
    <source>
        <dbReference type="Ensembl" id="ENSPANP00000044912.2"/>
    </source>
</evidence>
<dbReference type="GO" id="GO:0005737">
    <property type="term" value="C:cytoplasm"/>
    <property type="evidence" value="ECO:0007669"/>
    <property type="project" value="TreeGrafter"/>
</dbReference>
<dbReference type="PRINTS" id="PR00310">
    <property type="entry name" value="ANTIPRLFBTG1"/>
</dbReference>
<reference evidence="5" key="3">
    <citation type="submission" date="2025-09" db="UniProtKB">
        <authorList>
            <consortium name="Ensembl"/>
        </authorList>
    </citation>
    <scope>IDENTIFICATION</scope>
</reference>